<name>A0ACC2LB92_PERAE</name>
<comment type="caution">
    <text evidence="1">The sequence shown here is derived from an EMBL/GenBank/DDBJ whole genome shotgun (WGS) entry which is preliminary data.</text>
</comment>
<evidence type="ECO:0000313" key="2">
    <source>
        <dbReference type="Proteomes" id="UP001234297"/>
    </source>
</evidence>
<dbReference type="Proteomes" id="UP001234297">
    <property type="component" value="Chromosome 7"/>
</dbReference>
<keyword evidence="2" id="KW-1185">Reference proteome</keyword>
<organism evidence="1 2">
    <name type="scientific">Persea americana</name>
    <name type="common">Avocado</name>
    <dbReference type="NCBI Taxonomy" id="3435"/>
    <lineage>
        <taxon>Eukaryota</taxon>
        <taxon>Viridiplantae</taxon>
        <taxon>Streptophyta</taxon>
        <taxon>Embryophyta</taxon>
        <taxon>Tracheophyta</taxon>
        <taxon>Spermatophyta</taxon>
        <taxon>Magnoliopsida</taxon>
        <taxon>Magnoliidae</taxon>
        <taxon>Laurales</taxon>
        <taxon>Lauraceae</taxon>
        <taxon>Persea</taxon>
    </lineage>
</organism>
<sequence>MRSYRPASPLASSFSLPHLARRPPREVAQRPPSHPRPKMAKKFQRTTEEPNDTLSNDEESSRSRWIGLGLDAKGWALAVDDASAGLEGVTCEGDDRR</sequence>
<reference evidence="1 2" key="1">
    <citation type="journal article" date="2022" name="Hortic Res">
        <title>A haplotype resolved chromosomal level avocado genome allows analysis of novel avocado genes.</title>
        <authorList>
            <person name="Nath O."/>
            <person name="Fletcher S.J."/>
            <person name="Hayward A."/>
            <person name="Shaw L.M."/>
            <person name="Masouleh A.K."/>
            <person name="Furtado A."/>
            <person name="Henry R.J."/>
            <person name="Mitter N."/>
        </authorList>
    </citation>
    <scope>NUCLEOTIDE SEQUENCE [LARGE SCALE GENOMIC DNA]</scope>
    <source>
        <strain evidence="2">cv. Hass</strain>
    </source>
</reference>
<evidence type="ECO:0000313" key="1">
    <source>
        <dbReference type="EMBL" id="KAJ8630691.1"/>
    </source>
</evidence>
<protein>
    <submittedName>
        <fullName evidence="1">Uncharacterized protein</fullName>
    </submittedName>
</protein>
<dbReference type="EMBL" id="CM056815">
    <property type="protein sequence ID" value="KAJ8630691.1"/>
    <property type="molecule type" value="Genomic_DNA"/>
</dbReference>
<proteinExistence type="predicted"/>
<gene>
    <name evidence="1" type="ORF">MRB53_024014</name>
</gene>
<accession>A0ACC2LB92</accession>